<evidence type="ECO:0000313" key="2">
    <source>
        <dbReference type="Proteomes" id="UP001219525"/>
    </source>
</evidence>
<organism evidence="1 2">
    <name type="scientific">Mycena pura</name>
    <dbReference type="NCBI Taxonomy" id="153505"/>
    <lineage>
        <taxon>Eukaryota</taxon>
        <taxon>Fungi</taxon>
        <taxon>Dikarya</taxon>
        <taxon>Basidiomycota</taxon>
        <taxon>Agaricomycotina</taxon>
        <taxon>Agaricomycetes</taxon>
        <taxon>Agaricomycetidae</taxon>
        <taxon>Agaricales</taxon>
        <taxon>Marasmiineae</taxon>
        <taxon>Mycenaceae</taxon>
        <taxon>Mycena</taxon>
    </lineage>
</organism>
<dbReference type="AlphaFoldDB" id="A0AAD6VLS4"/>
<dbReference type="Proteomes" id="UP001219525">
    <property type="component" value="Unassembled WGS sequence"/>
</dbReference>
<dbReference type="EMBL" id="JARJCW010000014">
    <property type="protein sequence ID" value="KAJ7216992.1"/>
    <property type="molecule type" value="Genomic_DNA"/>
</dbReference>
<protein>
    <submittedName>
        <fullName evidence="1">Uncharacterized protein</fullName>
    </submittedName>
</protein>
<sequence length="103" mass="11634">MARRRHVSVILSSKCWTKTCLIDDWLASWLLAGSAWLGEAPFHGDLIDNDINKWLRNLALGSSPQCDVLVMLLQRIFSILVNSMPDERTNSTITWLNTALHGN</sequence>
<evidence type="ECO:0000313" key="1">
    <source>
        <dbReference type="EMBL" id="KAJ7216992.1"/>
    </source>
</evidence>
<name>A0AAD6VLS4_9AGAR</name>
<reference evidence="1" key="1">
    <citation type="submission" date="2023-03" db="EMBL/GenBank/DDBJ databases">
        <title>Massive genome expansion in bonnet fungi (Mycena s.s.) driven by repeated elements and novel gene families across ecological guilds.</title>
        <authorList>
            <consortium name="Lawrence Berkeley National Laboratory"/>
            <person name="Harder C.B."/>
            <person name="Miyauchi S."/>
            <person name="Viragh M."/>
            <person name="Kuo A."/>
            <person name="Thoen E."/>
            <person name="Andreopoulos B."/>
            <person name="Lu D."/>
            <person name="Skrede I."/>
            <person name="Drula E."/>
            <person name="Henrissat B."/>
            <person name="Morin E."/>
            <person name="Kohler A."/>
            <person name="Barry K."/>
            <person name="LaButti K."/>
            <person name="Morin E."/>
            <person name="Salamov A."/>
            <person name="Lipzen A."/>
            <person name="Mereny Z."/>
            <person name="Hegedus B."/>
            <person name="Baldrian P."/>
            <person name="Stursova M."/>
            <person name="Weitz H."/>
            <person name="Taylor A."/>
            <person name="Grigoriev I.V."/>
            <person name="Nagy L.G."/>
            <person name="Martin F."/>
            <person name="Kauserud H."/>
        </authorList>
    </citation>
    <scope>NUCLEOTIDE SEQUENCE</scope>
    <source>
        <strain evidence="1">9144</strain>
    </source>
</reference>
<keyword evidence="2" id="KW-1185">Reference proteome</keyword>
<accession>A0AAD6VLS4</accession>
<comment type="caution">
    <text evidence="1">The sequence shown here is derived from an EMBL/GenBank/DDBJ whole genome shotgun (WGS) entry which is preliminary data.</text>
</comment>
<proteinExistence type="predicted"/>
<gene>
    <name evidence="1" type="ORF">GGX14DRAFT_561506</name>
</gene>